<name>A0ABP0ZVZ4_9ASCO</name>
<protein>
    <recommendedName>
        <fullName evidence="9">Ribonuclease</fullName>
        <ecNumber evidence="9">3.1.26.4</ecNumber>
    </recommendedName>
</protein>
<evidence type="ECO:0000256" key="8">
    <source>
        <dbReference type="PROSITE-ProRule" id="PRU01319"/>
    </source>
</evidence>
<comment type="cofactor">
    <cofactor evidence="2">
        <name>Mg(2+)</name>
        <dbReference type="ChEBI" id="CHEBI:18420"/>
    </cofactor>
</comment>
<keyword evidence="7 8" id="KW-0378">Hydrolase</keyword>
<dbReference type="EMBL" id="OZ022412">
    <property type="protein sequence ID" value="CAK9442186.1"/>
    <property type="molecule type" value="Genomic_DNA"/>
</dbReference>
<dbReference type="PROSITE" id="PS51975">
    <property type="entry name" value="RNASE_H_2"/>
    <property type="match status" value="1"/>
</dbReference>
<evidence type="ECO:0000256" key="6">
    <source>
        <dbReference type="ARBA" id="ARBA00022759"/>
    </source>
</evidence>
<dbReference type="GeneID" id="92211125"/>
<reference evidence="12 13" key="1">
    <citation type="submission" date="2024-03" db="EMBL/GenBank/DDBJ databases">
        <authorList>
            <person name="Brejova B."/>
        </authorList>
    </citation>
    <scope>NUCLEOTIDE SEQUENCE [LARGE SCALE GENOMIC DNA]</scope>
    <source>
        <strain evidence="12 13">CBS 14171</strain>
    </source>
</reference>
<dbReference type="InterPro" id="IPR023160">
    <property type="entry name" value="RNase_HII_hlx-loop-hlx_cap_dom"/>
</dbReference>
<keyword evidence="6 8" id="KW-0255">Endonuclease</keyword>
<dbReference type="InterPro" id="IPR024567">
    <property type="entry name" value="RNase_HII/HIII_dom"/>
</dbReference>
<feature type="region of interest" description="Disordered" evidence="10">
    <location>
        <begin position="32"/>
        <end position="58"/>
    </location>
</feature>
<keyword evidence="5 8" id="KW-0479">Metal-binding</keyword>
<evidence type="ECO:0000256" key="1">
    <source>
        <dbReference type="ARBA" id="ARBA00000077"/>
    </source>
</evidence>
<proteinExistence type="inferred from homology"/>
<evidence type="ECO:0000256" key="7">
    <source>
        <dbReference type="ARBA" id="ARBA00022801"/>
    </source>
</evidence>
<dbReference type="EC" id="3.1.26.4" evidence="9"/>
<dbReference type="Gene3D" id="1.10.10.460">
    <property type="entry name" value="Ribonuclease hii. Domain 2"/>
    <property type="match status" value="1"/>
</dbReference>
<accession>A0ABP0ZVZ4</accession>
<gene>
    <name evidence="12" type="ORF">LODBEIA_P59290</name>
</gene>
<dbReference type="Gene3D" id="3.30.420.10">
    <property type="entry name" value="Ribonuclease H-like superfamily/Ribonuclease H"/>
    <property type="match status" value="1"/>
</dbReference>
<dbReference type="PANTHER" id="PTHR10954:SF7">
    <property type="entry name" value="RIBONUCLEASE H2 SUBUNIT A"/>
    <property type="match status" value="1"/>
</dbReference>
<dbReference type="Proteomes" id="UP001497383">
    <property type="component" value="Chromosome 8"/>
</dbReference>
<evidence type="ECO:0000256" key="2">
    <source>
        <dbReference type="ARBA" id="ARBA00001946"/>
    </source>
</evidence>
<feature type="binding site" evidence="8">
    <location>
        <position position="225"/>
    </location>
    <ligand>
        <name>a divalent metal cation</name>
        <dbReference type="ChEBI" id="CHEBI:60240"/>
    </ligand>
</feature>
<sequence length="381" mass="41861">MPLALPTANAAAGGGDISPLLKAGVKRMAGEEANETTEAKSKHDSISASLERETKRAKTDSGIWLPPSVSQIPNPQEFKTTTYMSAVPVAIVNNPTASVELGVDEAGRGPVLGPMVYGVAYSLEHFSKNLQRDYGFADSKQLTDEKRQSLLRMIEDGDEGGTQLNQNVGWCTTTMTAKDISRGMLKSVSNGHGTYNLNEQAHDATIDLIRRVLAQGVNVRRIYVDTVGPPVTYQAKLKKLFPTIEITVAKKADSIYPIVSAASVVAKVTRDLNLQFFNREMELASGRPHKLGSGYPSDPNTSAWLNANVDPVFGWCFGLIRFSWQTAKDCLKRHSAVEVVYRDDCFKDKGYKDVTKLMDTAHSTRGKIKKSHFCNDEVDWM</sequence>
<comment type="cofactor">
    <cofactor evidence="8">
        <name>Mn(2+)</name>
        <dbReference type="ChEBI" id="CHEBI:29035"/>
    </cofactor>
    <cofactor evidence="8">
        <name>Mg(2+)</name>
        <dbReference type="ChEBI" id="CHEBI:18420"/>
    </cofactor>
    <text evidence="8">Manganese or magnesium. Binds 1 divalent metal ion per monomer in the absence of substrate. May bind a second metal ion after substrate binding.</text>
</comment>
<dbReference type="InterPro" id="IPR036397">
    <property type="entry name" value="RNaseH_sf"/>
</dbReference>
<organism evidence="12 13">
    <name type="scientific">Lodderomyces beijingensis</name>
    <dbReference type="NCBI Taxonomy" id="1775926"/>
    <lineage>
        <taxon>Eukaryota</taxon>
        <taxon>Fungi</taxon>
        <taxon>Dikarya</taxon>
        <taxon>Ascomycota</taxon>
        <taxon>Saccharomycotina</taxon>
        <taxon>Pichiomycetes</taxon>
        <taxon>Debaryomycetaceae</taxon>
        <taxon>Candida/Lodderomyces clade</taxon>
        <taxon>Lodderomyces</taxon>
    </lineage>
</organism>
<keyword evidence="4 8" id="KW-0540">Nuclease</keyword>
<dbReference type="InterPro" id="IPR001352">
    <property type="entry name" value="RNase_HII/HIII"/>
</dbReference>
<evidence type="ECO:0000313" key="12">
    <source>
        <dbReference type="EMBL" id="CAK9442186.1"/>
    </source>
</evidence>
<dbReference type="RefSeq" id="XP_066832867.1">
    <property type="nucleotide sequence ID" value="XM_066976315.1"/>
</dbReference>
<keyword evidence="13" id="KW-1185">Reference proteome</keyword>
<evidence type="ECO:0000256" key="4">
    <source>
        <dbReference type="ARBA" id="ARBA00022722"/>
    </source>
</evidence>
<evidence type="ECO:0000256" key="3">
    <source>
        <dbReference type="ARBA" id="ARBA00007058"/>
    </source>
</evidence>
<dbReference type="PANTHER" id="PTHR10954">
    <property type="entry name" value="RIBONUCLEASE H2 SUBUNIT A"/>
    <property type="match status" value="1"/>
</dbReference>
<comment type="function">
    <text evidence="9">Endonuclease that specifically degrades the RNA of RNA-DNA hybrids.</text>
</comment>
<evidence type="ECO:0000256" key="5">
    <source>
        <dbReference type="ARBA" id="ARBA00022723"/>
    </source>
</evidence>
<feature type="domain" description="RNase H type-2" evidence="11">
    <location>
        <begin position="98"/>
        <end position="336"/>
    </location>
</feature>
<dbReference type="InterPro" id="IPR004649">
    <property type="entry name" value="RNase_H2_suA"/>
</dbReference>
<dbReference type="NCBIfam" id="TIGR00729">
    <property type="entry name" value="ribonuclease HII"/>
    <property type="match status" value="1"/>
</dbReference>
<evidence type="ECO:0000313" key="13">
    <source>
        <dbReference type="Proteomes" id="UP001497383"/>
    </source>
</evidence>
<evidence type="ECO:0000256" key="10">
    <source>
        <dbReference type="SAM" id="MobiDB-lite"/>
    </source>
</evidence>
<dbReference type="Pfam" id="PF01351">
    <property type="entry name" value="RNase_HII"/>
    <property type="match status" value="1"/>
</dbReference>
<feature type="binding site" evidence="8">
    <location>
        <position position="104"/>
    </location>
    <ligand>
        <name>a divalent metal cation</name>
        <dbReference type="ChEBI" id="CHEBI:60240"/>
    </ligand>
</feature>
<evidence type="ECO:0000259" key="11">
    <source>
        <dbReference type="PROSITE" id="PS51975"/>
    </source>
</evidence>
<dbReference type="SUPFAM" id="SSF53098">
    <property type="entry name" value="Ribonuclease H-like"/>
    <property type="match status" value="1"/>
</dbReference>
<feature type="binding site" evidence="8">
    <location>
        <position position="105"/>
    </location>
    <ligand>
        <name>a divalent metal cation</name>
        <dbReference type="ChEBI" id="CHEBI:60240"/>
    </ligand>
</feature>
<dbReference type="CDD" id="cd07181">
    <property type="entry name" value="RNase_HII_eukaryota_like"/>
    <property type="match status" value="1"/>
</dbReference>
<evidence type="ECO:0000256" key="9">
    <source>
        <dbReference type="RuleBase" id="RU003515"/>
    </source>
</evidence>
<dbReference type="InterPro" id="IPR012337">
    <property type="entry name" value="RNaseH-like_sf"/>
</dbReference>
<feature type="compositionally biased region" description="Basic and acidic residues" evidence="10">
    <location>
        <begin position="37"/>
        <end position="58"/>
    </location>
</feature>
<comment type="similarity">
    <text evidence="3">Belongs to the RNase HII family. Eukaryotic subfamily.</text>
</comment>
<comment type="catalytic activity">
    <reaction evidence="1 8 9">
        <text>Endonucleolytic cleavage to 5'-phosphomonoester.</text>
        <dbReference type="EC" id="3.1.26.4"/>
    </reaction>
</comment>